<dbReference type="RefSeq" id="WP_079647549.1">
    <property type="nucleotide sequence ID" value="NZ_FUYM01000003.1"/>
</dbReference>
<reference evidence="3" key="1">
    <citation type="submission" date="2017-02" db="EMBL/GenBank/DDBJ databases">
        <authorList>
            <person name="Varghese N."/>
            <person name="Submissions S."/>
        </authorList>
    </citation>
    <scope>NUCLEOTIDE SEQUENCE [LARGE SCALE GENOMIC DNA]</scope>
    <source>
        <strain evidence="3">UM2</strain>
    </source>
</reference>
<organism evidence="2 3">
    <name type="scientific">Rhizorhabdus histidinilytica</name>
    <dbReference type="NCBI Taxonomy" id="439228"/>
    <lineage>
        <taxon>Bacteria</taxon>
        <taxon>Pseudomonadati</taxon>
        <taxon>Pseudomonadota</taxon>
        <taxon>Alphaproteobacteria</taxon>
        <taxon>Sphingomonadales</taxon>
        <taxon>Sphingomonadaceae</taxon>
        <taxon>Rhizorhabdus</taxon>
    </lineage>
</organism>
<evidence type="ECO:0000256" key="1">
    <source>
        <dbReference type="SAM" id="MobiDB-lite"/>
    </source>
</evidence>
<proteinExistence type="predicted"/>
<name>A0A1T5BSE1_9SPHN</name>
<gene>
    <name evidence="2" type="ORF">SAMN06295920_103226</name>
</gene>
<sequence>MKIRTGAGLAAMLLTIACARGEDARPIENATVADNATDEAIDDVEPADNAASAGLPTDAWIGKWIGVEGLVLDIQPTGDRGHYMLSVTLLDGTKSYEGVADGDMIRFTRNGRPESVRAATGDQTGLKWLAGKANCLMIQQGEGFCRDDAGTKPGEDPAAQPAAQPTAEPAARP</sequence>
<dbReference type="PROSITE" id="PS51257">
    <property type="entry name" value="PROKAR_LIPOPROTEIN"/>
    <property type="match status" value="1"/>
</dbReference>
<evidence type="ECO:0000313" key="3">
    <source>
        <dbReference type="Proteomes" id="UP000189818"/>
    </source>
</evidence>
<evidence type="ECO:0000313" key="2">
    <source>
        <dbReference type="EMBL" id="SKB49853.1"/>
    </source>
</evidence>
<feature type="region of interest" description="Disordered" evidence="1">
    <location>
        <begin position="146"/>
        <end position="173"/>
    </location>
</feature>
<protein>
    <recommendedName>
        <fullName evidence="4">Lipoprotein</fullName>
    </recommendedName>
</protein>
<dbReference type="AlphaFoldDB" id="A0A1T5BSE1"/>
<accession>A0A1T5BSE1</accession>
<evidence type="ECO:0008006" key="4">
    <source>
        <dbReference type="Google" id="ProtNLM"/>
    </source>
</evidence>
<dbReference type="STRING" id="439228.SAMN06295920_103226"/>
<dbReference type="EMBL" id="FUYM01000003">
    <property type="protein sequence ID" value="SKB49853.1"/>
    <property type="molecule type" value="Genomic_DNA"/>
</dbReference>
<dbReference type="Proteomes" id="UP000189818">
    <property type="component" value="Unassembled WGS sequence"/>
</dbReference>
<feature type="compositionally biased region" description="Low complexity" evidence="1">
    <location>
        <begin position="157"/>
        <end position="173"/>
    </location>
</feature>
<feature type="compositionally biased region" description="Basic and acidic residues" evidence="1">
    <location>
        <begin position="146"/>
        <end position="155"/>
    </location>
</feature>
<keyword evidence="3" id="KW-1185">Reference proteome</keyword>
<dbReference type="OrthoDB" id="6985970at2"/>